<dbReference type="Pfam" id="PF08843">
    <property type="entry name" value="AbiEii"/>
    <property type="match status" value="1"/>
</dbReference>
<evidence type="ECO:0000313" key="1">
    <source>
        <dbReference type="EMBL" id="MFC4374907.1"/>
    </source>
</evidence>
<dbReference type="InterPro" id="IPR014942">
    <property type="entry name" value="AbiEii"/>
</dbReference>
<keyword evidence="2" id="KW-1185">Reference proteome</keyword>
<name>A0ABV8VHQ5_9NOCA</name>
<dbReference type="RefSeq" id="WP_378560728.1">
    <property type="nucleotide sequence ID" value="NZ_JBHSDL010000014.1"/>
</dbReference>
<dbReference type="GO" id="GO:0016740">
    <property type="term" value="F:transferase activity"/>
    <property type="evidence" value="ECO:0007669"/>
    <property type="project" value="UniProtKB-KW"/>
</dbReference>
<dbReference type="Gene3D" id="3.30.460.40">
    <property type="match status" value="1"/>
</dbReference>
<protein>
    <submittedName>
        <fullName evidence="1">Nucleotidyl transferase AbiEii/AbiGii toxin family protein</fullName>
    </submittedName>
</protein>
<accession>A0ABV8VHQ5</accession>
<dbReference type="InterPro" id="IPR043519">
    <property type="entry name" value="NT_sf"/>
</dbReference>
<proteinExistence type="predicted"/>
<sequence>MNALESALRRARTDIDKLGYRWALVGGFAVSARSIPRFTHDIDLAVAVADDGDAEALVRSMFDAGYVMYASVEHDSGRLATIRLRRNFGGVPVLVDLLFASSGIEPEIAVGAEELEIVPDLSLPVATTGHLIALKLLSRDDDSRPQDIADLHELLAASTEQDIEVARDAVRLITERGFHRDRDLIVSLESLVAR</sequence>
<dbReference type="SUPFAM" id="SSF81301">
    <property type="entry name" value="Nucleotidyltransferase"/>
    <property type="match status" value="1"/>
</dbReference>
<dbReference type="EMBL" id="JBHSDL010000014">
    <property type="protein sequence ID" value="MFC4374907.1"/>
    <property type="molecule type" value="Genomic_DNA"/>
</dbReference>
<organism evidence="1 2">
    <name type="scientific">Nocardia halotolerans</name>
    <dbReference type="NCBI Taxonomy" id="1755878"/>
    <lineage>
        <taxon>Bacteria</taxon>
        <taxon>Bacillati</taxon>
        <taxon>Actinomycetota</taxon>
        <taxon>Actinomycetes</taxon>
        <taxon>Mycobacteriales</taxon>
        <taxon>Nocardiaceae</taxon>
        <taxon>Nocardia</taxon>
    </lineage>
</organism>
<evidence type="ECO:0000313" key="2">
    <source>
        <dbReference type="Proteomes" id="UP001595844"/>
    </source>
</evidence>
<gene>
    <name evidence="1" type="ORF">ACFO5K_12430</name>
</gene>
<comment type="caution">
    <text evidence="1">The sequence shown here is derived from an EMBL/GenBank/DDBJ whole genome shotgun (WGS) entry which is preliminary data.</text>
</comment>
<reference evidence="2" key="1">
    <citation type="journal article" date="2019" name="Int. J. Syst. Evol. Microbiol.">
        <title>The Global Catalogue of Microorganisms (GCM) 10K type strain sequencing project: providing services to taxonomists for standard genome sequencing and annotation.</title>
        <authorList>
            <consortium name="The Broad Institute Genomics Platform"/>
            <consortium name="The Broad Institute Genome Sequencing Center for Infectious Disease"/>
            <person name="Wu L."/>
            <person name="Ma J."/>
        </authorList>
    </citation>
    <scope>NUCLEOTIDE SEQUENCE [LARGE SCALE GENOMIC DNA]</scope>
    <source>
        <strain evidence="2">IBRC-M 10490</strain>
    </source>
</reference>
<keyword evidence="1" id="KW-0808">Transferase</keyword>
<dbReference type="Proteomes" id="UP001595844">
    <property type="component" value="Unassembled WGS sequence"/>
</dbReference>